<dbReference type="FunFam" id="3.20.20.70:FF:000006">
    <property type="entry name" value="Imidazole glycerol phosphate synthase subunit HisF"/>
    <property type="match status" value="1"/>
</dbReference>
<evidence type="ECO:0000256" key="10">
    <source>
        <dbReference type="ARBA" id="ARBA00047838"/>
    </source>
</evidence>
<dbReference type="Pfam" id="PF00977">
    <property type="entry name" value="His_biosynth"/>
    <property type="match status" value="1"/>
</dbReference>
<dbReference type="InterPro" id="IPR004651">
    <property type="entry name" value="HisF"/>
</dbReference>
<dbReference type="GO" id="GO:0016829">
    <property type="term" value="F:lyase activity"/>
    <property type="evidence" value="ECO:0007669"/>
    <property type="project" value="UniProtKB-KW"/>
</dbReference>
<evidence type="ECO:0000256" key="9">
    <source>
        <dbReference type="ARBA" id="ARBA00025475"/>
    </source>
</evidence>
<evidence type="ECO:0000256" key="12">
    <source>
        <dbReference type="RuleBase" id="RU003657"/>
    </source>
</evidence>
<dbReference type="GO" id="GO:0000105">
    <property type="term" value="P:L-histidine biosynthetic process"/>
    <property type="evidence" value="ECO:0007669"/>
    <property type="project" value="UniProtKB-UniRule"/>
</dbReference>
<evidence type="ECO:0000256" key="1">
    <source>
        <dbReference type="ARBA" id="ARBA00004496"/>
    </source>
</evidence>
<dbReference type="PANTHER" id="PTHR21235">
    <property type="entry name" value="IMIDAZOLE GLYCEROL PHOSPHATE SYNTHASE SUBUNIT HISF/H IGP SYNTHASE SUBUNIT HISF/H"/>
    <property type="match status" value="1"/>
</dbReference>
<protein>
    <recommendedName>
        <fullName evidence="11">Imidazole glycerol phosphate synthase subunit HisF</fullName>
        <ecNumber evidence="11">4.3.2.10</ecNumber>
    </recommendedName>
    <alternativeName>
        <fullName evidence="11">IGP synthase cyclase subunit</fullName>
    </alternativeName>
    <alternativeName>
        <fullName evidence="11">IGP synthase subunit HisF</fullName>
    </alternativeName>
    <alternativeName>
        <fullName evidence="11">ImGP synthase subunit HisF</fullName>
        <shortName evidence="11">IGPS subunit HisF</shortName>
    </alternativeName>
</protein>
<dbReference type="AlphaFoldDB" id="L7VK30"/>
<dbReference type="KEGG" id="udi:ASNER_041"/>
<gene>
    <name evidence="11 13" type="primary">hisF</name>
    <name evidence="13" type="ORF">ASNER_041</name>
</gene>
<dbReference type="UniPathway" id="UPA00031">
    <property type="reaction ID" value="UER00010"/>
</dbReference>
<dbReference type="GO" id="GO:0005737">
    <property type="term" value="C:cytoplasm"/>
    <property type="evidence" value="ECO:0007669"/>
    <property type="project" value="UniProtKB-SubCell"/>
</dbReference>
<comment type="subcellular location">
    <subcellularLocation>
        <location evidence="1 11">Cytoplasm</location>
    </subcellularLocation>
</comment>
<reference evidence="13 14" key="1">
    <citation type="journal article" date="2013" name="Environ. Microbiol.">
        <title>The nutrient supplying capabilities of Uzinura, an endosymbiont of armoured scale insects.</title>
        <authorList>
            <person name="Sabree Z.L."/>
            <person name="Huang C.Y."/>
            <person name="Okusu A."/>
            <person name="Moran N.A."/>
            <person name="Normark B.B."/>
        </authorList>
    </citation>
    <scope>NUCLEOTIDE SEQUENCE [LARGE SCALE GENOMIC DNA]</scope>
    <source>
        <strain evidence="13 14">ASNER</strain>
    </source>
</reference>
<dbReference type="CDD" id="cd04731">
    <property type="entry name" value="HisF"/>
    <property type="match status" value="1"/>
</dbReference>
<dbReference type="OrthoDB" id="9781903at2"/>
<evidence type="ECO:0000313" key="14">
    <source>
        <dbReference type="Proteomes" id="UP000011174"/>
    </source>
</evidence>
<dbReference type="HAMAP" id="MF_01013">
    <property type="entry name" value="HisF"/>
    <property type="match status" value="1"/>
</dbReference>
<evidence type="ECO:0000256" key="6">
    <source>
        <dbReference type="ARBA" id="ARBA00022605"/>
    </source>
</evidence>
<sequence>MLTKRIIPCLDIKDGKTVKGIRFQHLKEAGDPVKLAMFYAKEGADELIFLDISATQENRKTLISLVHKIARYLYIPFTIGGGVTSLDDVERLLNAGADKISVNTEAFKRPQLLNELVERFGSQCIVLAIDIQIHKNEWWVYINGGRIKTSYKALDWAKEAVERGIGEILLTSMNNDGTKKGFSIGITRTFSEKLSIPIIASGGAGNMEDFYEVFKVGKADAALAASILHSEVISIRQIKNYLSSNKISIR</sequence>
<evidence type="ECO:0000256" key="7">
    <source>
        <dbReference type="ARBA" id="ARBA00023102"/>
    </source>
</evidence>
<comment type="similarity">
    <text evidence="3 11 12">Belongs to the HisA/HisF family.</text>
</comment>
<organism evidence="13 14">
    <name type="scientific">Candidatus Uzinura diaspidicola str. ASNER</name>
    <dbReference type="NCBI Taxonomy" id="1133592"/>
    <lineage>
        <taxon>Bacteria</taxon>
        <taxon>Pseudomonadati</taxon>
        <taxon>Bacteroidota</taxon>
        <taxon>Flavobacteriia</taxon>
        <taxon>Flavobacteriales</taxon>
        <taxon>Candidatus Uzinura</taxon>
    </lineage>
</organism>
<dbReference type="GO" id="GO:0000107">
    <property type="term" value="F:imidazoleglycerol-phosphate synthase activity"/>
    <property type="evidence" value="ECO:0007669"/>
    <property type="project" value="UniProtKB-UniRule"/>
</dbReference>
<proteinExistence type="inferred from homology"/>
<dbReference type="InterPro" id="IPR011060">
    <property type="entry name" value="RibuloseP-bd_barrel"/>
</dbReference>
<dbReference type="SUPFAM" id="SSF51366">
    <property type="entry name" value="Ribulose-phoshate binding barrel"/>
    <property type="match status" value="1"/>
</dbReference>
<dbReference type="Proteomes" id="UP000011174">
    <property type="component" value="Chromosome"/>
</dbReference>
<keyword evidence="14" id="KW-1185">Reference proteome</keyword>
<comment type="subunit">
    <text evidence="4 11">Heterodimer of HisH and HisF.</text>
</comment>
<dbReference type="InterPro" id="IPR050064">
    <property type="entry name" value="IGPS_HisA/HisF"/>
</dbReference>
<evidence type="ECO:0000256" key="2">
    <source>
        <dbReference type="ARBA" id="ARBA00005091"/>
    </source>
</evidence>
<evidence type="ECO:0000313" key="13">
    <source>
        <dbReference type="EMBL" id="AGC66826.1"/>
    </source>
</evidence>
<feature type="active site" evidence="11">
    <location>
        <position position="130"/>
    </location>
</feature>
<evidence type="ECO:0000256" key="4">
    <source>
        <dbReference type="ARBA" id="ARBA00011152"/>
    </source>
</evidence>
<dbReference type="NCBIfam" id="TIGR00735">
    <property type="entry name" value="hisF"/>
    <property type="match status" value="1"/>
</dbReference>
<comment type="catalytic activity">
    <reaction evidence="10 11">
        <text>5-[(5-phospho-1-deoxy-D-ribulos-1-ylimino)methylamino]-1-(5-phospho-beta-D-ribosyl)imidazole-4-carboxamide + L-glutamine = D-erythro-1-(imidazol-4-yl)glycerol 3-phosphate + 5-amino-1-(5-phospho-beta-D-ribosyl)imidazole-4-carboxamide + L-glutamate + H(+)</text>
        <dbReference type="Rhea" id="RHEA:24793"/>
        <dbReference type="ChEBI" id="CHEBI:15378"/>
        <dbReference type="ChEBI" id="CHEBI:29985"/>
        <dbReference type="ChEBI" id="CHEBI:58278"/>
        <dbReference type="ChEBI" id="CHEBI:58359"/>
        <dbReference type="ChEBI" id="CHEBI:58475"/>
        <dbReference type="ChEBI" id="CHEBI:58525"/>
        <dbReference type="EC" id="4.3.2.10"/>
    </reaction>
</comment>
<dbReference type="PANTHER" id="PTHR21235:SF2">
    <property type="entry name" value="IMIDAZOLE GLYCEROL PHOSPHATE SYNTHASE HISHF"/>
    <property type="match status" value="1"/>
</dbReference>
<accession>L7VK30</accession>
<keyword evidence="7 11" id="KW-0368">Histidine biosynthesis</keyword>
<dbReference type="HOGENOM" id="CLU_048577_4_0_10"/>
<evidence type="ECO:0000256" key="8">
    <source>
        <dbReference type="ARBA" id="ARBA00023239"/>
    </source>
</evidence>
<dbReference type="STRING" id="1133592.ASNER_041"/>
<evidence type="ECO:0000256" key="3">
    <source>
        <dbReference type="ARBA" id="ARBA00009667"/>
    </source>
</evidence>
<keyword evidence="6 11" id="KW-0028">Amino-acid biosynthesis</keyword>
<dbReference type="EC" id="4.3.2.10" evidence="11"/>
<feature type="active site" evidence="11">
    <location>
        <position position="11"/>
    </location>
</feature>
<dbReference type="PATRIC" id="fig|1133592.3.peg.34"/>
<evidence type="ECO:0000256" key="5">
    <source>
        <dbReference type="ARBA" id="ARBA00022490"/>
    </source>
</evidence>
<dbReference type="InterPro" id="IPR013785">
    <property type="entry name" value="Aldolase_TIM"/>
</dbReference>
<comment type="pathway">
    <text evidence="2 11">Amino-acid biosynthesis; L-histidine biosynthesis; L-histidine from 5-phospho-alpha-D-ribose 1-diphosphate: step 5/9.</text>
</comment>
<comment type="function">
    <text evidence="9 11">IGPS catalyzes the conversion of PRFAR and glutamine to IGP, AICAR and glutamate. The HisF subunit catalyzes the cyclization activity that produces IGP and AICAR from PRFAR using the ammonia provided by the HisH subunit.</text>
</comment>
<name>L7VK30_9FLAO</name>
<evidence type="ECO:0000256" key="11">
    <source>
        <dbReference type="HAMAP-Rule" id="MF_01013"/>
    </source>
</evidence>
<dbReference type="InterPro" id="IPR006062">
    <property type="entry name" value="His_biosynth"/>
</dbReference>
<dbReference type="Gene3D" id="3.20.20.70">
    <property type="entry name" value="Aldolase class I"/>
    <property type="match status" value="1"/>
</dbReference>
<keyword evidence="5 11" id="KW-0963">Cytoplasm</keyword>
<keyword evidence="8 11" id="KW-0456">Lyase</keyword>
<dbReference type="EMBL" id="CP003263">
    <property type="protein sequence ID" value="AGC66826.1"/>
    <property type="molecule type" value="Genomic_DNA"/>
</dbReference>